<sequence length="79" mass="9314">MLLPLHAGTQVMSTTRFGFRCRKWRPRISETCGDYKQIFFSLNTITEETFHFAMEIKFSDETWDTGVKIRKKVEQHAAI</sequence>
<dbReference type="Proteomes" id="UP000030853">
    <property type="component" value="Unassembled WGS sequence"/>
</dbReference>
<dbReference type="AlphaFoldDB" id="A0A0B1RD13"/>
<evidence type="ECO:0000313" key="1">
    <source>
        <dbReference type="EMBL" id="KHJ69541.1"/>
    </source>
</evidence>
<comment type="caution">
    <text evidence="1">The sequence shown here is derived from an EMBL/GenBank/DDBJ whole genome shotgun (WGS) entry which is preliminary data.</text>
</comment>
<accession>A0A0B1RD13</accession>
<proteinExistence type="predicted"/>
<protein>
    <submittedName>
        <fullName evidence="1">Uncharacterized protein</fullName>
    </submittedName>
</protein>
<organism evidence="1 2">
    <name type="scientific">Pantoea rodasii</name>
    <dbReference type="NCBI Taxonomy" id="1076549"/>
    <lineage>
        <taxon>Bacteria</taxon>
        <taxon>Pseudomonadati</taxon>
        <taxon>Pseudomonadota</taxon>
        <taxon>Gammaproteobacteria</taxon>
        <taxon>Enterobacterales</taxon>
        <taxon>Erwiniaceae</taxon>
        <taxon>Pantoea</taxon>
    </lineage>
</organism>
<name>A0A0B1RD13_9GAMM</name>
<reference evidence="1 2" key="1">
    <citation type="submission" date="2014-11" db="EMBL/GenBank/DDBJ databases">
        <title>Genome sequencing of Pantoea rodasii ND03.</title>
        <authorList>
            <person name="Muhamad Yunos N.Y."/>
            <person name="Chan K.-G."/>
        </authorList>
    </citation>
    <scope>NUCLEOTIDE SEQUENCE [LARGE SCALE GENOMIC DNA]</scope>
    <source>
        <strain evidence="1 2">ND03</strain>
    </source>
</reference>
<dbReference type="EMBL" id="JTJJ01000014">
    <property type="protein sequence ID" value="KHJ69541.1"/>
    <property type="molecule type" value="Genomic_DNA"/>
</dbReference>
<gene>
    <name evidence="1" type="ORF">QU24_03280</name>
</gene>
<evidence type="ECO:0000313" key="2">
    <source>
        <dbReference type="Proteomes" id="UP000030853"/>
    </source>
</evidence>